<organism evidence="3 4">
    <name type="scientific">Maccoyibacter intestinihominis</name>
    <dbReference type="NCBI Taxonomy" id="3133499"/>
    <lineage>
        <taxon>Bacteria</taxon>
        <taxon>Bacillati</taxon>
        <taxon>Bacillota</taxon>
        <taxon>Clostridia</taxon>
        <taxon>Lachnospirales</taxon>
        <taxon>Lachnospiraceae</taxon>
        <taxon>Maccoyibacter</taxon>
    </lineage>
</organism>
<dbReference type="PANTHER" id="PTHR38032">
    <property type="entry name" value="POLYMERASE-RELATED"/>
    <property type="match status" value="1"/>
</dbReference>
<name>A0ABV1HDK4_9FIRM</name>
<dbReference type="Pfam" id="PF03961">
    <property type="entry name" value="FapA"/>
    <property type="match status" value="1"/>
</dbReference>
<comment type="caution">
    <text evidence="3">The sequence shown here is derived from an EMBL/GenBank/DDBJ whole genome shotgun (WGS) entry which is preliminary data.</text>
</comment>
<keyword evidence="1" id="KW-0175">Coiled coil</keyword>
<dbReference type="InterPro" id="IPR046866">
    <property type="entry name" value="FapA_N"/>
</dbReference>
<evidence type="ECO:0000313" key="4">
    <source>
        <dbReference type="Proteomes" id="UP001454489"/>
    </source>
</evidence>
<dbReference type="RefSeq" id="WP_353530826.1">
    <property type="nucleotide sequence ID" value="NZ_JBBMEX010000007.1"/>
</dbReference>
<dbReference type="InterPro" id="IPR046865">
    <property type="entry name" value="FapA_b_solenoid"/>
</dbReference>
<evidence type="ECO:0000256" key="1">
    <source>
        <dbReference type="SAM" id="Coils"/>
    </source>
</evidence>
<protein>
    <submittedName>
        <fullName evidence="3">FapA family protein</fullName>
    </submittedName>
</protein>
<evidence type="ECO:0000259" key="2">
    <source>
        <dbReference type="Pfam" id="PF20250"/>
    </source>
</evidence>
<evidence type="ECO:0000313" key="3">
    <source>
        <dbReference type="EMBL" id="MEQ2557791.1"/>
    </source>
</evidence>
<keyword evidence="4" id="KW-1185">Reference proteome</keyword>
<gene>
    <name evidence="3" type="ORF">WMO43_07905</name>
</gene>
<feature type="domain" description="Flagellar Assembly Protein A N-terminal region" evidence="2">
    <location>
        <begin position="80"/>
        <end position="248"/>
    </location>
</feature>
<reference evidence="3 4" key="1">
    <citation type="submission" date="2024-03" db="EMBL/GenBank/DDBJ databases">
        <title>Human intestinal bacterial collection.</title>
        <authorList>
            <person name="Pauvert C."/>
            <person name="Hitch T.C.A."/>
            <person name="Clavel T."/>
        </authorList>
    </citation>
    <scope>NUCLEOTIDE SEQUENCE [LARGE SCALE GENOMIC DNA]</scope>
    <source>
        <strain evidence="3 4">CLA-AA-H185</strain>
    </source>
</reference>
<dbReference type="Proteomes" id="UP001454489">
    <property type="component" value="Unassembled WGS sequence"/>
</dbReference>
<dbReference type="Pfam" id="PF20250">
    <property type="entry name" value="FapA_N"/>
    <property type="match status" value="1"/>
</dbReference>
<dbReference type="EMBL" id="JBBMEX010000007">
    <property type="protein sequence ID" value="MEQ2557791.1"/>
    <property type="molecule type" value="Genomic_DNA"/>
</dbReference>
<feature type="coiled-coil region" evidence="1">
    <location>
        <begin position="407"/>
        <end position="486"/>
    </location>
</feature>
<sequence>MNGYFQLEVQSEGVFVKIYPPTEGGEAVNIKELMDYLEMRQLNHYDLKDLNTAVHNTEQGGRVLVARSLEMAVHEVMVAHVSLDKMQVICRFYPPANGGDLSDETSIIKDLQLQNIKFGINRAAIQEFLQNRQYCKDYVFAKGKNPIHGKDAKIEYFFNTNLNLKPKKNEDGSVDYRDLNTISHVKAGDLLARLIPEDPGTPGMNVFGEEISPRTVRSLTLDYANNIKCNEEKTEIFSEVTGHASLVKGKVFVSSVFEVPADVDNSIGNVEYAGNVHVAGNVKGGFEVRAKGDIIVEGVVEDALLEAGGQIIVKRGIHGMGKGYLQADSNIICQFIENAIVSSGGFVETSSILHSRVSASSEIHVSGKKGFITGGMIRAGALVEAQTIGSPMGTDTRVEVGADPKKKERFQELKETLEKENEELDKCKVILATYTKKLQSGEQLPPERMSYVQKLAYAYKAKKRTVEELRNEYADLQQELMFANHAKIQVSKTIYPGVTVAISDLEMRVKDEQNFCQYIKKDGEIVRTTL</sequence>
<dbReference type="PANTHER" id="PTHR38032:SF1">
    <property type="entry name" value="RNA-BINDING PROTEIN KHPB N-TERMINAL DOMAIN-CONTAINING PROTEIN"/>
    <property type="match status" value="1"/>
</dbReference>
<dbReference type="InterPro" id="IPR005646">
    <property type="entry name" value="FapA"/>
</dbReference>
<proteinExistence type="predicted"/>
<accession>A0ABV1HDK4</accession>